<organism evidence="1 2">
    <name type="scientific">Bisgaard Taxon 45</name>
    <dbReference type="NCBI Taxonomy" id="304289"/>
    <lineage>
        <taxon>Bacteria</taxon>
        <taxon>Pseudomonadati</taxon>
        <taxon>Pseudomonadota</taxon>
        <taxon>Gammaproteobacteria</taxon>
        <taxon>Pasteurellales</taxon>
        <taxon>Pasteurellaceae</taxon>
    </lineage>
</organism>
<sequence>METSATFYQALNLTQLRHFLDVCSTISFTEPASKKKEIVIPSAVKLQQFFETYQSVSRFFQQEKERGILANVWAAANLGRNEVRNSKTLRWFLDVSETHGQGDFFLNSLLKALPRSIGVEKIKNYRATEECCPLGEQSERVDIEIDGENFLLFIEVKIDAVEGINQLQRYQDVAMAKSGIRPWKIIYLTPTGKVPEEHENNSQIIGLSWGNFAHDLNREINTHLKHNPNNLGLWLGKQFVKHILTF</sequence>
<evidence type="ECO:0000313" key="1">
    <source>
        <dbReference type="EMBL" id="MDP9499385.1"/>
    </source>
</evidence>
<dbReference type="InterPro" id="IPR029470">
    <property type="entry name" value="PDDEXK_4"/>
</dbReference>
<reference evidence="1 2" key="1">
    <citation type="submission" date="2022-12" db="EMBL/GenBank/DDBJ databases">
        <title>Genome sequence of Pasteurellaceae Bisgaard Taxon 45.</title>
        <authorList>
            <person name="Foggin C."/>
            <person name="Rosen L.E."/>
            <person name="Henton M."/>
            <person name="Buys A."/>
            <person name="Floyd T."/>
            <person name="Turner A.D."/>
            <person name="Tarbin J."/>
            <person name="Lloyd A.S."/>
            <person name="Chaitezvi C."/>
            <person name="Ellis R.J."/>
            <person name="Roberts H.C."/>
            <person name="Dastjerdi A."/>
            <person name="Nunez A."/>
            <person name="Van Vliet A.H."/>
            <person name="Steinbach F."/>
        </authorList>
    </citation>
    <scope>NUCLEOTIDE SEQUENCE [LARGE SCALE GENOMIC DNA]</scope>
    <source>
        <strain evidence="1 2">VF20HR</strain>
    </source>
</reference>
<keyword evidence="2" id="KW-1185">Reference proteome</keyword>
<accession>A0ABT9KBD7</accession>
<dbReference type="Pfam" id="PF14281">
    <property type="entry name" value="PDDEXK_4"/>
    <property type="match status" value="1"/>
</dbReference>
<dbReference type="Proteomes" id="UP001224083">
    <property type="component" value="Unassembled WGS sequence"/>
</dbReference>
<gene>
    <name evidence="1" type="ORF">O7M46_00220</name>
</gene>
<comment type="caution">
    <text evidence="1">The sequence shown here is derived from an EMBL/GenBank/DDBJ whole genome shotgun (WGS) entry which is preliminary data.</text>
</comment>
<evidence type="ECO:0000313" key="2">
    <source>
        <dbReference type="Proteomes" id="UP001224083"/>
    </source>
</evidence>
<proteinExistence type="predicted"/>
<dbReference type="EMBL" id="JAQAHH010000001">
    <property type="protein sequence ID" value="MDP9499385.1"/>
    <property type="molecule type" value="Genomic_DNA"/>
</dbReference>
<name>A0ABT9KBD7_9PAST</name>
<protein>
    <submittedName>
        <fullName evidence="1">PD-(D/E)XK nuclease family protein</fullName>
    </submittedName>
</protein>